<comment type="caution">
    <text evidence="3">The sequence shown here is derived from an EMBL/GenBank/DDBJ whole genome shotgun (WGS) entry which is preliminary data.</text>
</comment>
<dbReference type="SUPFAM" id="SSF160920">
    <property type="entry name" value="PSTPO5379-like"/>
    <property type="match status" value="1"/>
</dbReference>
<keyword evidence="4" id="KW-1185">Reference proteome</keyword>
<dbReference type="Gene3D" id="3.30.2040.10">
    <property type="entry name" value="PSTPO5379-like domain"/>
    <property type="match status" value="1"/>
</dbReference>
<keyword evidence="2" id="KW-0456">Lyase</keyword>
<dbReference type="InterPro" id="IPR009906">
    <property type="entry name" value="D-Glu_cyclase"/>
</dbReference>
<reference evidence="3 4" key="1">
    <citation type="submission" date="2024-01" db="EMBL/GenBank/DDBJ databases">
        <title>Uliginosibacterium soil sp. nov.</title>
        <authorList>
            <person name="Lv Y."/>
        </authorList>
    </citation>
    <scope>NUCLEOTIDE SEQUENCE [LARGE SCALE GENOMIC DNA]</scope>
    <source>
        <strain evidence="3 4">H3</strain>
    </source>
</reference>
<dbReference type="InterPro" id="IPR038021">
    <property type="entry name" value="Putative_hydro-lyase"/>
</dbReference>
<organism evidence="3 4">
    <name type="scientific">Uliginosibacterium silvisoli</name>
    <dbReference type="NCBI Taxonomy" id="3114758"/>
    <lineage>
        <taxon>Bacteria</taxon>
        <taxon>Pseudomonadati</taxon>
        <taxon>Pseudomonadota</taxon>
        <taxon>Betaproteobacteria</taxon>
        <taxon>Rhodocyclales</taxon>
        <taxon>Zoogloeaceae</taxon>
        <taxon>Uliginosibacterium</taxon>
    </lineage>
</organism>
<dbReference type="Pfam" id="PF07286">
    <property type="entry name" value="D-Glu_cyclase"/>
    <property type="match status" value="1"/>
</dbReference>
<accession>A0ABU6K3V1</accession>
<dbReference type="Proteomes" id="UP001331561">
    <property type="component" value="Unassembled WGS sequence"/>
</dbReference>
<gene>
    <name evidence="3" type="ORF">VVD49_08170</name>
</gene>
<dbReference type="RefSeq" id="WP_327598643.1">
    <property type="nucleotide sequence ID" value="NZ_JAYXHS010000001.1"/>
</dbReference>
<evidence type="ECO:0000256" key="1">
    <source>
        <dbReference type="ARBA" id="ARBA00007896"/>
    </source>
</evidence>
<dbReference type="PANTHER" id="PTHR32022">
    <property type="entry name" value="D-GLUTAMATE CYCLASE, MITOCHONDRIAL"/>
    <property type="match status" value="1"/>
</dbReference>
<dbReference type="Gene3D" id="3.40.1640.10">
    <property type="entry name" value="PSTPO5379-like"/>
    <property type="match status" value="1"/>
</dbReference>
<proteinExistence type="inferred from homology"/>
<sequence length="272" mass="29485">MTILVWGAAEMETPAHALRQRIRDRTHRGLTTGHARGFVQANLVVVPACYRDDLLGFCEANAAACPVLGVSEVGDPSLPALGHDIDVRTDLPGYRIYRQGCLSDVCDDIRGHWGDDLVAVAIGCWFSMEEALLEAGVRLRHVELGIQGPMFRSSLATRPHGALHGPVVVSMRPFQRHDVARVREVTGRFPRVHGAPIHEGDASALGIAEISLPDFGERLLPLESEVGLFWGCGLTATCALQNLGIDFMTHAPGKMLVCDVLNQSLSEPLQTS</sequence>
<evidence type="ECO:0000313" key="4">
    <source>
        <dbReference type="Proteomes" id="UP001331561"/>
    </source>
</evidence>
<name>A0ABU6K3V1_9RHOO</name>
<evidence type="ECO:0000313" key="3">
    <source>
        <dbReference type="EMBL" id="MEC5385695.1"/>
    </source>
</evidence>
<dbReference type="PANTHER" id="PTHR32022:SF10">
    <property type="entry name" value="D-GLUTAMATE CYCLASE, MITOCHONDRIAL"/>
    <property type="match status" value="1"/>
</dbReference>
<dbReference type="EMBL" id="JAYXHS010000001">
    <property type="protein sequence ID" value="MEC5385695.1"/>
    <property type="molecule type" value="Genomic_DNA"/>
</dbReference>
<comment type="similarity">
    <text evidence="1">Belongs to the D-glutamate cyclase family.</text>
</comment>
<evidence type="ECO:0000256" key="2">
    <source>
        <dbReference type="ARBA" id="ARBA00023239"/>
    </source>
</evidence>
<protein>
    <submittedName>
        <fullName evidence="3">DUF1445 domain-containing protein</fullName>
    </submittedName>
</protein>